<evidence type="ECO:0000256" key="7">
    <source>
        <dbReference type="ARBA" id="ARBA00023315"/>
    </source>
</evidence>
<dbReference type="GO" id="GO:0006629">
    <property type="term" value="P:lipid metabolic process"/>
    <property type="evidence" value="ECO:0007669"/>
    <property type="project" value="UniProtKB-KW"/>
</dbReference>
<dbReference type="EMBL" id="AP009384">
    <property type="protein sequence ID" value="BAF86005.1"/>
    <property type="molecule type" value="Genomic_DNA"/>
</dbReference>
<dbReference type="SUPFAM" id="SSF69593">
    <property type="entry name" value="Glycerol-3-phosphate (1)-acyltransferase"/>
    <property type="match status" value="1"/>
</dbReference>
<dbReference type="PANTHER" id="PTHR23063">
    <property type="entry name" value="PHOSPHOLIPID ACYLTRANSFERASE"/>
    <property type="match status" value="1"/>
</dbReference>
<evidence type="ECO:0000313" key="10">
    <source>
        <dbReference type="EMBL" id="BAF86005.1"/>
    </source>
</evidence>
<reference evidence="10 11" key="6">
    <citation type="journal article" date="2011" name="Appl. Environ. Microbiol.">
        <title>Involvement of the azorhizobial chromosome partition gene (parA) in the onset of bacteroid differentiation during Sesbania rostrata stem nodule development.</title>
        <authorList>
            <person name="Liu CT."/>
            <person name="Lee KB."/>
            <person name="Wang YS."/>
            <person name="Peng MH."/>
            <person name="Lee KT."/>
            <person name="Suzuki S."/>
            <person name="Suzuki T."/>
            <person name="Oyaizu H."/>
        </authorList>
    </citation>
    <scope>NUCLEOTIDE SEQUENCE [LARGE SCALE GENOMIC DNA]</scope>
    <source>
        <strain evidence="11">ATCC 43989 / DSM 5975 / JCM 20966 / LMG 6465 / NBRC 14845 / NCIMB 13405 / ORS 571</strain>
    </source>
</reference>
<evidence type="ECO:0000256" key="6">
    <source>
        <dbReference type="ARBA" id="ARBA00023136"/>
    </source>
</evidence>
<dbReference type="RefSeq" id="WP_012168538.1">
    <property type="nucleotide sequence ID" value="NC_009937.1"/>
</dbReference>
<keyword evidence="5" id="KW-0443">Lipid metabolism</keyword>
<evidence type="ECO:0000256" key="3">
    <source>
        <dbReference type="ARBA" id="ARBA00022692"/>
    </source>
</evidence>
<proteinExistence type="predicted"/>
<accession>A8IFZ6</accession>
<reference evidence="10 11" key="1">
    <citation type="journal article" date="2007" name="Appl. Environ. Microbiol.">
        <title>Rhizobial factors required for stem nodule maturation and maintenance in Sesbania rostrata-Azorhizobium caulinodans ORS571 symbiosis.</title>
        <authorList>
            <person name="Suzuki S."/>
            <person name="Aono T."/>
            <person name="Lee KB."/>
            <person name="Suzuki T."/>
            <person name="Liu CT."/>
            <person name="Miwa H."/>
            <person name="Wakao S."/>
            <person name="Iki T."/>
            <person name="Oyaizu H."/>
        </authorList>
    </citation>
    <scope>NUCLEOTIDE SEQUENCE [LARGE SCALE GENOMIC DNA]</scope>
    <source>
        <strain evidence="11">ATCC 43989 / DSM 5975 / JCM 20966 / LMG 6465 / NBRC 14845 / NCIMB 13405 / ORS 571</strain>
    </source>
</reference>
<dbReference type="AlphaFoldDB" id="A8IFZ6"/>
<feature type="domain" description="Phospholipid/glycerol acyltransferase" evidence="9">
    <location>
        <begin position="97"/>
        <end position="214"/>
    </location>
</feature>
<dbReference type="eggNOG" id="COG0204">
    <property type="taxonomic scope" value="Bacteria"/>
</dbReference>
<dbReference type="Pfam" id="PF01553">
    <property type="entry name" value="Acyltransferase"/>
    <property type="match status" value="1"/>
</dbReference>
<evidence type="ECO:0000259" key="9">
    <source>
        <dbReference type="SMART" id="SM00563"/>
    </source>
</evidence>
<keyword evidence="6 8" id="KW-0472">Membrane</keyword>
<dbReference type="STRING" id="438753.AZC_0007"/>
<reference evidence="11" key="2">
    <citation type="submission" date="2007-04" db="EMBL/GenBank/DDBJ databases">
        <title>Complete genome sequence of the nitrogen-fixing bacterium Azorhizobium caulinodans ORS571.</title>
        <authorList>
            <person name="Lee K.B."/>
            <person name="Backer P.D."/>
            <person name="Aono T."/>
            <person name="Liu C.T."/>
            <person name="Suzuki S."/>
            <person name="Suzuki T."/>
            <person name="Kaneko T."/>
            <person name="Yamada M."/>
            <person name="Tabata S."/>
            <person name="Kupfer D.M."/>
            <person name="Najar F.Z."/>
            <person name="Wiley G.B."/>
            <person name="Roe B."/>
            <person name="Binnewies T."/>
            <person name="Ussery D."/>
            <person name="Vereecke D."/>
            <person name="Gevers D."/>
            <person name="Holsters M."/>
            <person name="Oyaizu H."/>
        </authorList>
    </citation>
    <scope>NUCLEOTIDE SEQUENCE [LARGE SCALE GENOMIC DNA]</scope>
    <source>
        <strain evidence="11">ATCC 43989 / DSM 5975 / JCM 20966 / LMG 6465 / NBRC 14845 / NCIMB 13405 / ORS 571</strain>
    </source>
</reference>
<organism evidence="10 11">
    <name type="scientific">Azorhizobium caulinodans (strain ATCC 43989 / DSM 5975 / JCM 20966 / LMG 6465 / NBRC 14845 / NCIMB 13405 / ORS 571)</name>
    <dbReference type="NCBI Taxonomy" id="438753"/>
    <lineage>
        <taxon>Bacteria</taxon>
        <taxon>Pseudomonadati</taxon>
        <taxon>Pseudomonadota</taxon>
        <taxon>Alphaproteobacteria</taxon>
        <taxon>Hyphomicrobiales</taxon>
        <taxon>Xanthobacteraceae</taxon>
        <taxon>Azorhizobium</taxon>
    </lineage>
</organism>
<dbReference type="GO" id="GO:0016746">
    <property type="term" value="F:acyltransferase activity"/>
    <property type="evidence" value="ECO:0007669"/>
    <property type="project" value="UniProtKB-KW"/>
</dbReference>
<keyword evidence="3 8" id="KW-0812">Transmembrane</keyword>
<evidence type="ECO:0000256" key="8">
    <source>
        <dbReference type="SAM" id="Phobius"/>
    </source>
</evidence>
<keyword evidence="4 8" id="KW-1133">Transmembrane helix</keyword>
<reference evidence="10 11" key="5">
    <citation type="journal article" date="2010" name="Appl. Environ. Microbiol.">
        <title>phrR-like gene praR of Azorhizobium caulinodans ORS571 is essential for symbiosis with Sesbania rostrata and is involved in expression of reb genes.</title>
        <authorList>
            <person name="Akiba N."/>
            <person name="Aono T."/>
            <person name="Toyazaki H."/>
            <person name="Sato S."/>
            <person name="Oyaizu H."/>
        </authorList>
    </citation>
    <scope>NUCLEOTIDE SEQUENCE [LARGE SCALE GENOMIC DNA]</scope>
    <source>
        <strain evidence="11">ATCC 43989 / DSM 5975 / JCM 20966 / LMG 6465 / NBRC 14845 / NCIMB 13405 / ORS 571</strain>
    </source>
</reference>
<dbReference type="HOGENOM" id="CLU_027938_0_2_5"/>
<protein>
    <submittedName>
        <fullName evidence="10">Phospholipid/glycerol acyltransferase</fullName>
    </submittedName>
</protein>
<reference evidence="10 11" key="3">
    <citation type="journal article" date="2008" name="BMC Genomics">
        <title>The genome of the versatile nitrogen fixer Azorhizobium caulinodans ORS571.</title>
        <authorList>
            <person name="Lee KB."/>
            <person name="Backer P.D."/>
            <person name="Aono T."/>
            <person name="Liu CT."/>
            <person name="Suzuki S."/>
            <person name="Suzuki T."/>
            <person name="Kaneko T."/>
            <person name="Yamada M."/>
            <person name="Tabata S."/>
            <person name="Kupfer D.M."/>
            <person name="Najar F.Z."/>
            <person name="Wiley G.B."/>
            <person name="Roe B."/>
            <person name="Binnewies T.T."/>
            <person name="Ussery D.W."/>
            <person name="D'Haeze W."/>
            <person name="Herder J.D."/>
            <person name="Gevers D."/>
            <person name="Vereecke D."/>
            <person name="Holsters M."/>
            <person name="Oyaizu H."/>
        </authorList>
    </citation>
    <scope>NUCLEOTIDE SEQUENCE [LARGE SCALE GENOMIC DNA]</scope>
    <source>
        <strain evidence="11">ATCC 43989 / DSM 5975 / JCM 20966 / LMG 6465 / NBRC 14845 / NCIMB 13405 / ORS 571</strain>
    </source>
</reference>
<keyword evidence="2 10" id="KW-0808">Transferase</keyword>
<dbReference type="PANTHER" id="PTHR23063:SF52">
    <property type="entry name" value="LYSOPHOSPHATIDYLCHOLINE ACYLTRANSFERASE"/>
    <property type="match status" value="1"/>
</dbReference>
<evidence type="ECO:0000256" key="5">
    <source>
        <dbReference type="ARBA" id="ARBA00023098"/>
    </source>
</evidence>
<dbReference type="Proteomes" id="UP000000270">
    <property type="component" value="Chromosome"/>
</dbReference>
<evidence type="ECO:0000256" key="1">
    <source>
        <dbReference type="ARBA" id="ARBA00004370"/>
    </source>
</evidence>
<dbReference type="CDD" id="cd07989">
    <property type="entry name" value="LPLAT_AGPAT-like"/>
    <property type="match status" value="1"/>
</dbReference>
<reference evidence="10 11" key="4">
    <citation type="journal article" date="2009" name="Appl. Environ. Microbiol.">
        <title>Comparative genome-wide transcriptional profiling of Azorhizobium caulinodans ORS571 grown under free-living and symbiotic conditions.</title>
        <authorList>
            <person name="Tsukada S."/>
            <person name="Aono T."/>
            <person name="Akiba N."/>
            <person name="Lee KB."/>
            <person name="Liu CT."/>
            <person name="Toyazaki H."/>
            <person name="Oyaizu H."/>
        </authorList>
    </citation>
    <scope>NUCLEOTIDE SEQUENCE [LARGE SCALE GENOMIC DNA]</scope>
    <source>
        <strain evidence="11">ATCC 43989 / DSM 5975 / JCM 20966 / LMG 6465 / NBRC 14845 / NCIMB 13405 / ORS 571</strain>
    </source>
</reference>
<keyword evidence="7 10" id="KW-0012">Acyltransferase</keyword>
<dbReference type="InterPro" id="IPR002123">
    <property type="entry name" value="Plipid/glycerol_acylTrfase"/>
</dbReference>
<sequence length="294" mass="32121">MSLTARNGPELASEEDPLADFGPERPALTRWLDRLRIACVLAGVGVVTLVGIPLQWLSLRLNLPSRRLIPLLFHRIVLRLIGVRVKRIGAPAAQRPMLILSNHTSWLDICVVGSLTPLFFVAKSEVGTWPLIGLFARFQRTVFVDRSRRTATGAVNQEIAARLAEGDPVVLFAEGTSTDGNRVQPFRSALVGAVREAFAASGAVVVQPMAVSYVGLQGLPMGRRHRPIASWYGDMDLAPHLLEVLRHGAMDVEVRFGAPITLADDHDRKAVTRAAETEVRRLHLEALTGRSTGT</sequence>
<dbReference type="GO" id="GO:0016020">
    <property type="term" value="C:membrane"/>
    <property type="evidence" value="ECO:0007669"/>
    <property type="project" value="UniProtKB-SubCell"/>
</dbReference>
<feature type="transmembrane region" description="Helical" evidence="8">
    <location>
        <begin position="35"/>
        <end position="56"/>
    </location>
</feature>
<evidence type="ECO:0000256" key="2">
    <source>
        <dbReference type="ARBA" id="ARBA00022679"/>
    </source>
</evidence>
<evidence type="ECO:0000256" key="4">
    <source>
        <dbReference type="ARBA" id="ARBA00022989"/>
    </source>
</evidence>
<gene>
    <name evidence="10" type="ordered locus">AZC_0007</name>
</gene>
<name>A8IFZ6_AZOC5</name>
<dbReference type="SMART" id="SM00563">
    <property type="entry name" value="PlsC"/>
    <property type="match status" value="1"/>
</dbReference>
<comment type="subcellular location">
    <subcellularLocation>
        <location evidence="1">Membrane</location>
    </subcellularLocation>
</comment>
<keyword evidence="11" id="KW-1185">Reference proteome</keyword>
<dbReference type="KEGG" id="azc:AZC_0007"/>
<evidence type="ECO:0000313" key="11">
    <source>
        <dbReference type="Proteomes" id="UP000000270"/>
    </source>
</evidence>